<gene>
    <name evidence="4" type="ORF">RIF29_24873</name>
</gene>
<evidence type="ECO:0000256" key="1">
    <source>
        <dbReference type="PROSITE-ProRule" id="PRU00047"/>
    </source>
</evidence>
<feature type="compositionally biased region" description="Basic residues" evidence="2">
    <location>
        <begin position="268"/>
        <end position="282"/>
    </location>
</feature>
<feature type="region of interest" description="Disordered" evidence="2">
    <location>
        <begin position="262"/>
        <end position="282"/>
    </location>
</feature>
<dbReference type="PANTHER" id="PTHR35317:SF27">
    <property type="entry name" value="RETROVIRUS-RELATED POL POLYPROTEIN FROM TRANSPOSON TNT 1-94"/>
    <property type="match status" value="1"/>
</dbReference>
<name>A0AAN9I3N4_CROPI</name>
<comment type="caution">
    <text evidence="4">The sequence shown here is derived from an EMBL/GenBank/DDBJ whole genome shotgun (WGS) entry which is preliminary data.</text>
</comment>
<dbReference type="Proteomes" id="UP001372338">
    <property type="component" value="Unassembled WGS sequence"/>
</dbReference>
<dbReference type="Gene3D" id="4.10.60.10">
    <property type="entry name" value="Zinc finger, CCHC-type"/>
    <property type="match status" value="1"/>
</dbReference>
<reference evidence="4 5" key="1">
    <citation type="submission" date="2024-01" db="EMBL/GenBank/DDBJ databases">
        <title>The genomes of 5 underutilized Papilionoideae crops provide insights into root nodulation and disease resistanc.</title>
        <authorList>
            <person name="Yuan L."/>
        </authorList>
    </citation>
    <scope>NUCLEOTIDE SEQUENCE [LARGE SCALE GENOMIC DNA]</scope>
    <source>
        <strain evidence="4">ZHUSHIDOU_FW_LH</strain>
        <tissue evidence="4">Leaf</tissue>
    </source>
</reference>
<accession>A0AAN9I3N4</accession>
<dbReference type="PROSITE" id="PS50158">
    <property type="entry name" value="ZF_CCHC"/>
    <property type="match status" value="1"/>
</dbReference>
<evidence type="ECO:0000313" key="4">
    <source>
        <dbReference type="EMBL" id="KAK7259271.1"/>
    </source>
</evidence>
<keyword evidence="1" id="KW-0862">Zinc</keyword>
<dbReference type="AlphaFoldDB" id="A0AAN9I3N4"/>
<sequence length="435" mass="49988">MELNVMWNFIRRWKGLERLKIFLWKVAHERLLANKRKSTWFDTSGDCLLCQASIEYTLHALAPSQGLDLKETSRENMTTESGFVQPAIPKFDGHYDHWCMLMENFLRLKEYWSLIEDGIPTTQEGVQLSEAQKKAIDEARLKDMKKYQGIARVQRAQRQALQKEFQMLSMKEGESVNEYFARTLTIVNKLRISKAKIDEVAVIEKILRSMTPKFNYVVCSIEESNDLDALTIDELQSSLLIHEQRMRPHVVEEQALKVSFGESSGGRGRGRGAMRGRGRGGRRSFDKSTMECYHCYKLGHFQYECPTKESNSANYVESGEEMLLMAYVKDKEVSKEEIWFLDSGCSNHMCDKMEFFTDLDESFKTNVTLGDNSNMNVKGKGTVRLLINGIVHILTNVFYIPELRNNLLSIGQLAEKGLEILIKQGACKIYHPENG</sequence>
<dbReference type="GO" id="GO:0008270">
    <property type="term" value="F:zinc ion binding"/>
    <property type="evidence" value="ECO:0007669"/>
    <property type="project" value="UniProtKB-KW"/>
</dbReference>
<keyword evidence="1" id="KW-0479">Metal-binding</keyword>
<dbReference type="Pfam" id="PF22936">
    <property type="entry name" value="Pol_BBD"/>
    <property type="match status" value="1"/>
</dbReference>
<dbReference type="InterPro" id="IPR001878">
    <property type="entry name" value="Znf_CCHC"/>
</dbReference>
<dbReference type="Pfam" id="PF14223">
    <property type="entry name" value="Retrotran_gag_2"/>
    <property type="match status" value="1"/>
</dbReference>
<evidence type="ECO:0000256" key="2">
    <source>
        <dbReference type="SAM" id="MobiDB-lite"/>
    </source>
</evidence>
<dbReference type="GO" id="GO:0003676">
    <property type="term" value="F:nucleic acid binding"/>
    <property type="evidence" value="ECO:0007669"/>
    <property type="project" value="InterPro"/>
</dbReference>
<dbReference type="SUPFAM" id="SSF57756">
    <property type="entry name" value="Retrovirus zinc finger-like domains"/>
    <property type="match status" value="1"/>
</dbReference>
<keyword evidence="1" id="KW-0863">Zinc-finger</keyword>
<proteinExistence type="predicted"/>
<dbReference type="InterPro" id="IPR054722">
    <property type="entry name" value="PolX-like_BBD"/>
</dbReference>
<protein>
    <recommendedName>
        <fullName evidence="3">CCHC-type domain-containing protein</fullName>
    </recommendedName>
</protein>
<dbReference type="EMBL" id="JAYWIO010000005">
    <property type="protein sequence ID" value="KAK7259271.1"/>
    <property type="molecule type" value="Genomic_DNA"/>
</dbReference>
<keyword evidence="5" id="KW-1185">Reference proteome</keyword>
<dbReference type="PANTHER" id="PTHR35317">
    <property type="entry name" value="OS04G0629600 PROTEIN"/>
    <property type="match status" value="1"/>
</dbReference>
<organism evidence="4 5">
    <name type="scientific">Crotalaria pallida</name>
    <name type="common">Smooth rattlebox</name>
    <name type="synonym">Crotalaria striata</name>
    <dbReference type="NCBI Taxonomy" id="3830"/>
    <lineage>
        <taxon>Eukaryota</taxon>
        <taxon>Viridiplantae</taxon>
        <taxon>Streptophyta</taxon>
        <taxon>Embryophyta</taxon>
        <taxon>Tracheophyta</taxon>
        <taxon>Spermatophyta</taxon>
        <taxon>Magnoliopsida</taxon>
        <taxon>eudicotyledons</taxon>
        <taxon>Gunneridae</taxon>
        <taxon>Pentapetalae</taxon>
        <taxon>rosids</taxon>
        <taxon>fabids</taxon>
        <taxon>Fabales</taxon>
        <taxon>Fabaceae</taxon>
        <taxon>Papilionoideae</taxon>
        <taxon>50 kb inversion clade</taxon>
        <taxon>genistoids sensu lato</taxon>
        <taxon>core genistoids</taxon>
        <taxon>Crotalarieae</taxon>
        <taxon>Crotalaria</taxon>
    </lineage>
</organism>
<evidence type="ECO:0000313" key="5">
    <source>
        <dbReference type="Proteomes" id="UP001372338"/>
    </source>
</evidence>
<dbReference type="InterPro" id="IPR036875">
    <property type="entry name" value="Znf_CCHC_sf"/>
</dbReference>
<evidence type="ECO:0000259" key="3">
    <source>
        <dbReference type="PROSITE" id="PS50158"/>
    </source>
</evidence>
<feature type="domain" description="CCHC-type" evidence="3">
    <location>
        <begin position="292"/>
        <end position="306"/>
    </location>
</feature>